<dbReference type="EMBL" id="JBAKFF010000001">
    <property type="protein sequence ID" value="MEX0429801.1"/>
    <property type="molecule type" value="Genomic_DNA"/>
</dbReference>
<dbReference type="GO" id="GO:0016757">
    <property type="term" value="F:glycosyltransferase activity"/>
    <property type="evidence" value="ECO:0007669"/>
    <property type="project" value="UniProtKB-KW"/>
</dbReference>
<dbReference type="InterPro" id="IPR022623">
    <property type="entry name" value="Glyco_trans_4"/>
</dbReference>
<dbReference type="Gene3D" id="3.40.50.2000">
    <property type="entry name" value="Glycogen Phosphorylase B"/>
    <property type="match status" value="2"/>
</dbReference>
<dbReference type="InterPro" id="IPR001296">
    <property type="entry name" value="Glyco_trans_1"/>
</dbReference>
<keyword evidence="5" id="KW-1185">Reference proteome</keyword>
<evidence type="ECO:0000256" key="1">
    <source>
        <dbReference type="ARBA" id="ARBA00022679"/>
    </source>
</evidence>
<feature type="domain" description="Glycosyl transferase family 1" evidence="2">
    <location>
        <begin position="213"/>
        <end position="393"/>
    </location>
</feature>
<dbReference type="Pfam" id="PF00534">
    <property type="entry name" value="Glycos_transf_1"/>
    <property type="match status" value="1"/>
</dbReference>
<dbReference type="RefSeq" id="WP_367982613.1">
    <property type="nucleotide sequence ID" value="NZ_JBAKFF010000001.1"/>
</dbReference>
<organism evidence="4 5">
    <name type="scientific">Spiribacter insolitus</name>
    <dbReference type="NCBI Taxonomy" id="3122417"/>
    <lineage>
        <taxon>Bacteria</taxon>
        <taxon>Pseudomonadati</taxon>
        <taxon>Pseudomonadota</taxon>
        <taxon>Gammaproteobacteria</taxon>
        <taxon>Chromatiales</taxon>
        <taxon>Ectothiorhodospiraceae</taxon>
        <taxon>Spiribacter</taxon>
    </lineage>
</organism>
<dbReference type="PANTHER" id="PTHR46401">
    <property type="entry name" value="GLYCOSYLTRANSFERASE WBBK-RELATED"/>
    <property type="match status" value="1"/>
</dbReference>
<comment type="caution">
    <text evidence="4">The sequence shown here is derived from an EMBL/GenBank/DDBJ whole genome shotgun (WGS) entry which is preliminary data.</text>
</comment>
<sequence length="427" mass="48099">MRFLFVHQNFPGQFKHLAPALVARGHEVTALIMRDIKASEWQGVQLVRYSPTRGTSREVHPWVSDFETKTIRGEAAFRKALEMRDSGYRPDAIIAHHGWGESLFLKEVWPETALGIYCEFYYHPRGADTGFDPEFATNDPGDACRLRLKNLNNLLHFETADAGISPTEWQASTFPPRFRERITVVHDGIDTNVVAPNPNVQMAITGQDGGKIALDRGSEVITFVNRNLEPYRGYHIFMRALPEILARRPNARVLIVGGDGVSYGARPDPDTYGEKSWREVFIDEVRNRIPDEDWARVHFLGNIRYEHFIPLLQLSTVHVYLTYPFVLSWSLLEAMSAGCGIVASDTQPLQEAIKHDVTGRLFNFFDPQALASEVCLLAEDPARREKLGEQARAFAIANYDLQSVCLPRQLAWAEGLTSHSTDAGHGA</sequence>
<gene>
    <name evidence="4" type="ORF">V6X30_00080</name>
</gene>
<evidence type="ECO:0000313" key="5">
    <source>
        <dbReference type="Proteomes" id="UP001556637"/>
    </source>
</evidence>
<dbReference type="Pfam" id="PF12000">
    <property type="entry name" value="Glyco_trans_4_3"/>
    <property type="match status" value="1"/>
</dbReference>
<proteinExistence type="predicted"/>
<evidence type="ECO:0000313" key="4">
    <source>
        <dbReference type="EMBL" id="MEX0429801.1"/>
    </source>
</evidence>
<evidence type="ECO:0000259" key="3">
    <source>
        <dbReference type="Pfam" id="PF12000"/>
    </source>
</evidence>
<dbReference type="Proteomes" id="UP001556637">
    <property type="component" value="Unassembled WGS sequence"/>
</dbReference>
<name>A0ABV3T3M8_9GAMM</name>
<protein>
    <submittedName>
        <fullName evidence="4">Glycosyltransferase</fullName>
        <ecNumber evidence="4">2.4.-.-</ecNumber>
    </submittedName>
</protein>
<keyword evidence="4" id="KW-0328">Glycosyltransferase</keyword>
<accession>A0ABV3T3M8</accession>
<feature type="domain" description="Glycosyl transferase family 4" evidence="3">
    <location>
        <begin position="24"/>
        <end position="193"/>
    </location>
</feature>
<keyword evidence="1 4" id="KW-0808">Transferase</keyword>
<reference evidence="4 5" key="1">
    <citation type="submission" date="2024-02" db="EMBL/GenBank/DDBJ databases">
        <title>New especies of Spiribacter isolated from saline water.</title>
        <authorList>
            <person name="Leon M.J."/>
            <person name="De La Haba R."/>
            <person name="Sanchez-Porro C."/>
            <person name="Ventosa A."/>
        </authorList>
    </citation>
    <scope>NUCLEOTIDE SEQUENCE [LARGE SCALE GENOMIC DNA]</scope>
    <source>
        <strain evidence="5">ag22IC4-189</strain>
    </source>
</reference>
<dbReference type="EC" id="2.4.-.-" evidence="4"/>
<dbReference type="SUPFAM" id="SSF53756">
    <property type="entry name" value="UDP-Glycosyltransferase/glycogen phosphorylase"/>
    <property type="match status" value="1"/>
</dbReference>
<dbReference type="PANTHER" id="PTHR46401:SF2">
    <property type="entry name" value="GLYCOSYLTRANSFERASE WBBK-RELATED"/>
    <property type="match status" value="1"/>
</dbReference>
<evidence type="ECO:0000259" key="2">
    <source>
        <dbReference type="Pfam" id="PF00534"/>
    </source>
</evidence>